<gene>
    <name evidence="1" type="ORF">DHETER_LOCUS4934</name>
</gene>
<evidence type="ECO:0000313" key="1">
    <source>
        <dbReference type="EMBL" id="CAG8544072.1"/>
    </source>
</evidence>
<proteinExistence type="predicted"/>
<protein>
    <submittedName>
        <fullName evidence="1">13864_t:CDS:1</fullName>
    </submittedName>
</protein>
<sequence>MLSLINQNSRNFGHQKKKSIPFIRQATCSTHSKRYRYVFIDVAKHDHPVASTTYFRKPRCRVGCKWCDTPPTRRPPAVSKINLDNQRQNGLNSQRSLGTLSENGHRYNLVLVAALALSGSGGQANSVQIGQSVPQIGPAGIPLGPANVQLGTSGLSHGQNALQMNGTNVPLGRPQNVGPLLPSIINPSIRPLAPQPLGSGWPLIQQQAQQPSLFAPHQVSPQQTFFFQQPTANMNFVQNTQSVSQFPQSQVQLLNPDNSSIQSVPTVSLPQQFSQQFVPNNWNNLNNLSIQQSRVVPFNGMQMDQQVTRLPGQQTSDLNKLLAPKFNQIQFPTSTPDNTNQSSSTTLSTSQLQTSSAQPSCLDSKFPHDISRTEKQSNKDSADRESRDLGDTSNEINNKLQRLKNQIELGIHSKVRPPKWVSASIDQLPFNNLVQDNKQSPDLSNGKDLTKNLNGDRNIMIAKDNSQLDHFVEVKMEDTGIMQNLKSPMLNDVSMPSNIISAETSPDNLFRARRDKSPNRPLKDISIRERANSHPLTSSIGNESQRDRSIATFQRNKSRSLSPVRDAREYVRDYREYTRSTSPGKYCVRSVSSYDDRYHSRHPGHDYRDKYYIRPSGTDYSEKYYPRSMSLAPYEEYYSRYSSDKHEDRGHSYRDYDREQILVRPRSRSPSVYHQRAPYDDYSRRINNTNGWYGDDPYNRDYQVRSGAYYDLVRDERYDHRDRAYSARPEGERGYGEREYARPMDYEYPSRRRPVDRW</sequence>
<evidence type="ECO:0000313" key="2">
    <source>
        <dbReference type="Proteomes" id="UP000789702"/>
    </source>
</evidence>
<keyword evidence="2" id="KW-1185">Reference proteome</keyword>
<dbReference type="Proteomes" id="UP000789702">
    <property type="component" value="Unassembled WGS sequence"/>
</dbReference>
<accession>A0ACA9LR57</accession>
<comment type="caution">
    <text evidence="1">The sequence shown here is derived from an EMBL/GenBank/DDBJ whole genome shotgun (WGS) entry which is preliminary data.</text>
</comment>
<name>A0ACA9LR57_9GLOM</name>
<dbReference type="EMBL" id="CAJVPU010005185">
    <property type="protein sequence ID" value="CAG8544072.1"/>
    <property type="molecule type" value="Genomic_DNA"/>
</dbReference>
<reference evidence="1" key="1">
    <citation type="submission" date="2021-06" db="EMBL/GenBank/DDBJ databases">
        <authorList>
            <person name="Kallberg Y."/>
            <person name="Tangrot J."/>
            <person name="Rosling A."/>
        </authorList>
    </citation>
    <scope>NUCLEOTIDE SEQUENCE</scope>
    <source>
        <strain evidence="1">IL203A</strain>
    </source>
</reference>
<organism evidence="1 2">
    <name type="scientific">Dentiscutata heterogama</name>
    <dbReference type="NCBI Taxonomy" id="1316150"/>
    <lineage>
        <taxon>Eukaryota</taxon>
        <taxon>Fungi</taxon>
        <taxon>Fungi incertae sedis</taxon>
        <taxon>Mucoromycota</taxon>
        <taxon>Glomeromycotina</taxon>
        <taxon>Glomeromycetes</taxon>
        <taxon>Diversisporales</taxon>
        <taxon>Gigasporaceae</taxon>
        <taxon>Dentiscutata</taxon>
    </lineage>
</organism>